<dbReference type="PANTHER" id="PTHR12147">
    <property type="entry name" value="METALLOPEPTIDASE M28 FAMILY MEMBER"/>
    <property type="match status" value="1"/>
</dbReference>
<comment type="cofactor">
    <cofactor evidence="1">
        <name>Zn(2+)</name>
        <dbReference type="ChEBI" id="CHEBI:29105"/>
    </cofactor>
</comment>
<evidence type="ECO:0000256" key="2">
    <source>
        <dbReference type="ARBA" id="ARBA00005634"/>
    </source>
</evidence>
<dbReference type="Proteomes" id="UP001648503">
    <property type="component" value="Unassembled WGS sequence"/>
</dbReference>
<proteinExistence type="inferred from homology"/>
<dbReference type="PANTHER" id="PTHR12147:SF26">
    <property type="entry name" value="PEPTIDASE M28 DOMAIN-CONTAINING PROTEIN"/>
    <property type="match status" value="1"/>
</dbReference>
<accession>A0ABQ8FHA2</accession>
<evidence type="ECO:0000313" key="8">
    <source>
        <dbReference type="EMBL" id="KAH6598256.1"/>
    </source>
</evidence>
<gene>
    <name evidence="8" type="ORF">BASA50_003870</name>
</gene>
<reference evidence="8 9" key="1">
    <citation type="submission" date="2021-02" db="EMBL/GenBank/DDBJ databases">
        <title>Variation within the Batrachochytrium salamandrivorans European outbreak.</title>
        <authorList>
            <person name="Kelly M."/>
            <person name="Pasmans F."/>
            <person name="Shea T.P."/>
            <person name="Munoz J.F."/>
            <person name="Carranza S."/>
            <person name="Cuomo C.A."/>
            <person name="Martel A."/>
        </authorList>
    </citation>
    <scope>NUCLEOTIDE SEQUENCE [LARGE SCALE GENOMIC DNA]</scope>
    <source>
        <strain evidence="8 9">AMFP18/2</strain>
    </source>
</reference>
<dbReference type="EMBL" id="JAFCIX010000114">
    <property type="protein sequence ID" value="KAH6598256.1"/>
    <property type="molecule type" value="Genomic_DNA"/>
</dbReference>
<dbReference type="Gene3D" id="3.40.630.10">
    <property type="entry name" value="Zn peptidases"/>
    <property type="match status" value="1"/>
</dbReference>
<comment type="similarity">
    <text evidence="2">Belongs to the peptidase M28 family. M28B subfamily.</text>
</comment>
<keyword evidence="6" id="KW-0479">Metal-binding</keyword>
<dbReference type="InterPro" id="IPR007484">
    <property type="entry name" value="Peptidase_M28"/>
</dbReference>
<evidence type="ECO:0000259" key="7">
    <source>
        <dbReference type="Pfam" id="PF04389"/>
    </source>
</evidence>
<dbReference type="Pfam" id="PF04389">
    <property type="entry name" value="Peptidase_M28"/>
    <property type="match status" value="1"/>
</dbReference>
<dbReference type="EC" id="3.4.-.-" evidence="6"/>
<keyword evidence="5 6" id="KW-0862">Zinc</keyword>
<evidence type="ECO:0000256" key="4">
    <source>
        <dbReference type="ARBA" id="ARBA00022801"/>
    </source>
</evidence>
<name>A0ABQ8FHA2_9FUNG</name>
<evidence type="ECO:0000256" key="5">
    <source>
        <dbReference type="ARBA" id="ARBA00022833"/>
    </source>
</evidence>
<feature type="domain" description="Peptidase M28" evidence="7">
    <location>
        <begin position="418"/>
        <end position="623"/>
    </location>
</feature>
<dbReference type="SUPFAM" id="SSF53187">
    <property type="entry name" value="Zn-dependent exopeptidases"/>
    <property type="match status" value="1"/>
</dbReference>
<evidence type="ECO:0000256" key="3">
    <source>
        <dbReference type="ARBA" id="ARBA00022670"/>
    </source>
</evidence>
<evidence type="ECO:0000313" key="9">
    <source>
        <dbReference type="Proteomes" id="UP001648503"/>
    </source>
</evidence>
<dbReference type="InterPro" id="IPR045175">
    <property type="entry name" value="M28_fam"/>
</dbReference>
<evidence type="ECO:0000256" key="6">
    <source>
        <dbReference type="RuleBase" id="RU361240"/>
    </source>
</evidence>
<organism evidence="8 9">
    <name type="scientific">Batrachochytrium salamandrivorans</name>
    <dbReference type="NCBI Taxonomy" id="1357716"/>
    <lineage>
        <taxon>Eukaryota</taxon>
        <taxon>Fungi</taxon>
        <taxon>Fungi incertae sedis</taxon>
        <taxon>Chytridiomycota</taxon>
        <taxon>Chytridiomycota incertae sedis</taxon>
        <taxon>Chytridiomycetes</taxon>
        <taxon>Rhizophydiales</taxon>
        <taxon>Rhizophydiales incertae sedis</taxon>
        <taxon>Batrachochytrium</taxon>
    </lineage>
</organism>
<keyword evidence="9" id="KW-1185">Reference proteome</keyword>
<protein>
    <recommendedName>
        <fullName evidence="6">Peptide hydrolase</fullName>
        <ecNumber evidence="6">3.4.-.-</ecNumber>
    </recommendedName>
</protein>
<sequence length="664" mass="71073">MNPTECVADAPAACRPYYVDVDEQLSELDRLLSPPNKAASPTTTLATICIDHKGDHKGDCIPSPPPPATTLPVHPRCRILRWSHPASVVTWGLASVALVAVCASHLGLLPPVSLWPRTQARTTGAETLDTMAAPAINPSTPQVLSYLGELEAVAAQHGDSRSVATGHPASVEFVLSQLSEWNSTFKVWTEDVHIKAQVDHRPPILNIFSLTTSSRSGKHISKKHGPETVFKPRMDVAVVPGSGSGTVSGGILRVVSGCAAAESESRTTSLAKKHHKHHKKHRHDDQDNWVAVIGPHRSPGCSPCDNLAAAIRLGAKAAIIYAVPGNQKGYARSLAPIPFSCVRRGGDMEDNLKKIAIVSLSDDAAFKLLERMSVFSSPGGNDLFGNDEDDVKDESSETSELRVDINVQSSYKTIVSKNVLAETYGGREDRIVIFGSHLDSVPAGPGVNDDGSGAMGTLELAHALHNSNVSGSTVQKIRFAWWTGEEIGLLGSTAYVKELSEHNTELLGKHKACIDTDMIASPNFVRGIWDGAALADPVVRRRSKTLHDVFATWFSGKDLPTVPFPFNGRSDFEPFLQAGVPTGGVITGEDEIKTEEGAAVFGGLAGIVLDPCYHQDCDRLSALYGAGETILKQNMDALGHMLETLSMVDDIEAFLDAGVPELSE</sequence>
<evidence type="ECO:0000256" key="1">
    <source>
        <dbReference type="ARBA" id="ARBA00001947"/>
    </source>
</evidence>
<comment type="caution">
    <text evidence="8">The sequence shown here is derived from an EMBL/GenBank/DDBJ whole genome shotgun (WGS) entry which is preliminary data.</text>
</comment>
<keyword evidence="4 6" id="KW-0378">Hydrolase</keyword>
<keyword evidence="3 6" id="KW-0645">Protease</keyword>